<comment type="caution">
    <text evidence="2">The sequence shown here is derived from an EMBL/GenBank/DDBJ whole genome shotgun (WGS) entry which is preliminary data.</text>
</comment>
<feature type="compositionally biased region" description="Basic and acidic residues" evidence="1">
    <location>
        <begin position="321"/>
        <end position="331"/>
    </location>
</feature>
<dbReference type="RefSeq" id="XP_013329055.1">
    <property type="nucleotide sequence ID" value="XM_013473601.1"/>
</dbReference>
<name>A0A0F4YXT7_RASE3</name>
<organism evidence="2 3">
    <name type="scientific">Rasamsonia emersonii (strain ATCC 16479 / CBS 393.64 / IMI 116815)</name>
    <dbReference type="NCBI Taxonomy" id="1408163"/>
    <lineage>
        <taxon>Eukaryota</taxon>
        <taxon>Fungi</taxon>
        <taxon>Dikarya</taxon>
        <taxon>Ascomycota</taxon>
        <taxon>Pezizomycotina</taxon>
        <taxon>Eurotiomycetes</taxon>
        <taxon>Eurotiomycetidae</taxon>
        <taxon>Eurotiales</taxon>
        <taxon>Trichocomaceae</taxon>
        <taxon>Rasamsonia</taxon>
    </lineage>
</organism>
<evidence type="ECO:0000313" key="2">
    <source>
        <dbReference type="EMBL" id="KKA22443.1"/>
    </source>
</evidence>
<gene>
    <name evidence="2" type="ORF">T310_3522</name>
</gene>
<dbReference type="AlphaFoldDB" id="A0A0F4YXT7"/>
<dbReference type="Proteomes" id="UP000053958">
    <property type="component" value="Unassembled WGS sequence"/>
</dbReference>
<evidence type="ECO:0000313" key="3">
    <source>
        <dbReference type="Proteomes" id="UP000053958"/>
    </source>
</evidence>
<feature type="compositionally biased region" description="Basic and acidic residues" evidence="1">
    <location>
        <begin position="228"/>
        <end position="250"/>
    </location>
</feature>
<proteinExistence type="predicted"/>
<reference evidence="2 3" key="1">
    <citation type="submission" date="2015-04" db="EMBL/GenBank/DDBJ databases">
        <authorList>
            <person name="Heijne W.H."/>
            <person name="Fedorova N.D."/>
            <person name="Nierman W.C."/>
            <person name="Vollebregt A.W."/>
            <person name="Zhao Z."/>
            <person name="Wu L."/>
            <person name="Kumar M."/>
            <person name="Stam H."/>
            <person name="van den Berg M.A."/>
            <person name="Pel H.J."/>
        </authorList>
    </citation>
    <scope>NUCLEOTIDE SEQUENCE [LARGE SCALE GENOMIC DNA]</scope>
    <source>
        <strain evidence="2 3">CBS 393.64</strain>
    </source>
</reference>
<feature type="region of interest" description="Disordered" evidence="1">
    <location>
        <begin position="311"/>
        <end position="331"/>
    </location>
</feature>
<keyword evidence="3" id="KW-1185">Reference proteome</keyword>
<protein>
    <submittedName>
        <fullName evidence="2">Uncharacterized protein</fullName>
    </submittedName>
</protein>
<dbReference type="EMBL" id="LASV01000142">
    <property type="protein sequence ID" value="KKA22443.1"/>
    <property type="molecule type" value="Genomic_DNA"/>
</dbReference>
<feature type="region of interest" description="Disordered" evidence="1">
    <location>
        <begin position="224"/>
        <end position="254"/>
    </location>
</feature>
<dbReference type="GeneID" id="25315871"/>
<accession>A0A0F4YXT7</accession>
<sequence>MKKFWEALVGLVARRGFADRFRRKAAHPAEDTAEAPVHAASRTMSITNTSDLYGTFLVSSQWSTLIPIPFTSARRDVPPPARPALVWPDDLIPTTRPAFKRDNFLPPSEEQEHQTNSLPTDGTWALFGSQEFALVDGHAPQSQDSSTDNLIDKLVDCPQGHQKQKPKVYRRCHWHESLTAEEHTLGKMVGSTYVQKTARRHSPVSERTSSSSALASLIRSAMLSRTTMESHDSEDKDREPGQAGDGRDGNEVAVESCSPSLGFAKMNFSAYRSPSHPGCPSPTRRVSQWLIDTVAAADDYIEAGSSGHAKKNLVHHTGSTKQERRSSPEHDLTETEAVTALPEWNEDEVAVESCTLSLEHAWRNPLAMCTVVEPSYPYVFAHRVRAFHGNFASQIVMDMRASFEAERAKRRYYGYSDDDDVDWLFGYPGNAADHRLDEAKRPRFLLIADSDYGCDEDESDIDGYDSCPDFIEYHTSKYIELLPCRSSQSYPHSCPDDWLDESIEAGAEY</sequence>
<evidence type="ECO:0000256" key="1">
    <source>
        <dbReference type="SAM" id="MobiDB-lite"/>
    </source>
</evidence>